<dbReference type="GO" id="GO:0006220">
    <property type="term" value="P:pyrimidine nucleotide metabolic process"/>
    <property type="evidence" value="ECO:0007669"/>
    <property type="project" value="UniProtKB-UniRule"/>
</dbReference>
<dbReference type="NCBIfam" id="TIGR00017">
    <property type="entry name" value="cmk"/>
    <property type="match status" value="1"/>
</dbReference>
<comment type="catalytic activity">
    <reaction evidence="7 8">
        <text>CMP + ATP = CDP + ADP</text>
        <dbReference type="Rhea" id="RHEA:11600"/>
        <dbReference type="ChEBI" id="CHEBI:30616"/>
        <dbReference type="ChEBI" id="CHEBI:58069"/>
        <dbReference type="ChEBI" id="CHEBI:60377"/>
        <dbReference type="ChEBI" id="CHEBI:456216"/>
        <dbReference type="EC" id="2.7.4.25"/>
    </reaction>
</comment>
<comment type="subcellular location">
    <subcellularLocation>
        <location evidence="8">Cytoplasm</location>
    </subcellularLocation>
</comment>
<keyword evidence="11" id="KW-1185">Reference proteome</keyword>
<dbReference type="Proteomes" id="UP000306888">
    <property type="component" value="Unassembled WGS sequence"/>
</dbReference>
<dbReference type="PANTHER" id="PTHR21299:SF2">
    <property type="entry name" value="CYTIDYLATE KINASE"/>
    <property type="match status" value="1"/>
</dbReference>
<dbReference type="EC" id="2.7.4.25" evidence="8"/>
<organism evidence="10 11">
    <name type="scientific">Clostridium sartagoforme</name>
    <dbReference type="NCBI Taxonomy" id="84031"/>
    <lineage>
        <taxon>Bacteria</taxon>
        <taxon>Bacillati</taxon>
        <taxon>Bacillota</taxon>
        <taxon>Clostridia</taxon>
        <taxon>Eubacteriales</taxon>
        <taxon>Clostridiaceae</taxon>
        <taxon>Clostridium</taxon>
    </lineage>
</organism>
<dbReference type="InterPro" id="IPR003136">
    <property type="entry name" value="Cytidylate_kin"/>
</dbReference>
<evidence type="ECO:0000256" key="6">
    <source>
        <dbReference type="ARBA" id="ARBA00047615"/>
    </source>
</evidence>
<evidence type="ECO:0000256" key="7">
    <source>
        <dbReference type="ARBA" id="ARBA00048478"/>
    </source>
</evidence>
<dbReference type="OrthoDB" id="9807434at2"/>
<dbReference type="GO" id="GO:0036430">
    <property type="term" value="F:CMP kinase activity"/>
    <property type="evidence" value="ECO:0007669"/>
    <property type="project" value="RHEA"/>
</dbReference>
<dbReference type="GO" id="GO:0015949">
    <property type="term" value="P:nucleobase-containing small molecule interconversion"/>
    <property type="evidence" value="ECO:0007669"/>
    <property type="project" value="TreeGrafter"/>
</dbReference>
<evidence type="ECO:0000256" key="5">
    <source>
        <dbReference type="ARBA" id="ARBA00022840"/>
    </source>
</evidence>
<dbReference type="AlphaFoldDB" id="A0A4S2DP02"/>
<evidence type="ECO:0000256" key="3">
    <source>
        <dbReference type="ARBA" id="ARBA00022741"/>
    </source>
</evidence>
<comment type="catalytic activity">
    <reaction evidence="6 8">
        <text>dCMP + ATP = dCDP + ADP</text>
        <dbReference type="Rhea" id="RHEA:25094"/>
        <dbReference type="ChEBI" id="CHEBI:30616"/>
        <dbReference type="ChEBI" id="CHEBI:57566"/>
        <dbReference type="ChEBI" id="CHEBI:58593"/>
        <dbReference type="ChEBI" id="CHEBI:456216"/>
        <dbReference type="EC" id="2.7.4.25"/>
    </reaction>
</comment>
<dbReference type="Pfam" id="PF02224">
    <property type="entry name" value="Cytidylate_kin"/>
    <property type="match status" value="1"/>
</dbReference>
<evidence type="ECO:0000313" key="11">
    <source>
        <dbReference type="Proteomes" id="UP000306888"/>
    </source>
</evidence>
<dbReference type="InterPro" id="IPR027417">
    <property type="entry name" value="P-loop_NTPase"/>
</dbReference>
<keyword evidence="4 8" id="KW-0418">Kinase</keyword>
<dbReference type="GO" id="GO:0005524">
    <property type="term" value="F:ATP binding"/>
    <property type="evidence" value="ECO:0007669"/>
    <property type="project" value="UniProtKB-UniRule"/>
</dbReference>
<reference evidence="10 11" key="1">
    <citation type="submission" date="2019-04" db="EMBL/GenBank/DDBJ databases">
        <title>Microbes associate with the intestines of laboratory mice.</title>
        <authorList>
            <person name="Navarre W."/>
            <person name="Wong E."/>
            <person name="Huang K."/>
            <person name="Tropini C."/>
            <person name="Ng K."/>
            <person name="Yu B."/>
        </authorList>
    </citation>
    <scope>NUCLEOTIDE SEQUENCE [LARGE SCALE GENOMIC DNA]</scope>
    <source>
        <strain evidence="10 11">NM50_B9-20</strain>
    </source>
</reference>
<accession>A0A4S2DP02</accession>
<dbReference type="HAMAP" id="MF_00238">
    <property type="entry name" value="Cytidyl_kinase_type1"/>
    <property type="match status" value="1"/>
</dbReference>
<dbReference type="EMBL" id="SRYR01000001">
    <property type="protein sequence ID" value="TGY44137.1"/>
    <property type="molecule type" value="Genomic_DNA"/>
</dbReference>
<keyword evidence="2 8" id="KW-0808">Transferase</keyword>
<gene>
    <name evidence="8" type="primary">cmk</name>
    <name evidence="10" type="ORF">E5347_04790</name>
</gene>
<dbReference type="GO" id="GO:0036431">
    <property type="term" value="F:dCMP kinase activity"/>
    <property type="evidence" value="ECO:0007669"/>
    <property type="project" value="InterPro"/>
</dbReference>
<dbReference type="SUPFAM" id="SSF52540">
    <property type="entry name" value="P-loop containing nucleoside triphosphate hydrolases"/>
    <property type="match status" value="1"/>
</dbReference>
<evidence type="ECO:0000259" key="9">
    <source>
        <dbReference type="Pfam" id="PF02224"/>
    </source>
</evidence>
<protein>
    <recommendedName>
        <fullName evidence="8">Cytidylate kinase</fullName>
        <shortName evidence="8">CK</shortName>
        <ecNumber evidence="8">2.7.4.25</ecNumber>
    </recommendedName>
    <alternativeName>
        <fullName evidence="8">Cytidine monophosphate kinase</fullName>
        <shortName evidence="8">CMP kinase</shortName>
    </alternativeName>
</protein>
<comment type="caution">
    <text evidence="10">The sequence shown here is derived from an EMBL/GenBank/DDBJ whole genome shotgun (WGS) entry which is preliminary data.</text>
</comment>
<evidence type="ECO:0000256" key="2">
    <source>
        <dbReference type="ARBA" id="ARBA00022679"/>
    </source>
</evidence>
<dbReference type="RefSeq" id="WP_136005132.1">
    <property type="nucleotide sequence ID" value="NZ_SRYR01000001.1"/>
</dbReference>
<evidence type="ECO:0000256" key="8">
    <source>
        <dbReference type="HAMAP-Rule" id="MF_00238"/>
    </source>
</evidence>
<sequence>MRLSVAIDGPAGAGKSTIAKLVAKEFDLMYINTGAMYRAVALKAEENNIGDKDIDALCSLISTFEMKFENDDLILNGENIQDRITMPEISKIVSKYASIKEVREILVKLQREMSNKFDVIMDGRDIGTVVLKDSKFKFFLTATPEARAERRYKELTNRGLDVDYSTILEDIIKRDYLDSNREVDPLKKADDAIEVDTTKLSINEVVKEISLSIKKNLSVL</sequence>
<dbReference type="InterPro" id="IPR011994">
    <property type="entry name" value="Cytidylate_kinase_dom"/>
</dbReference>
<evidence type="ECO:0000256" key="4">
    <source>
        <dbReference type="ARBA" id="ARBA00022777"/>
    </source>
</evidence>
<keyword evidence="3 8" id="KW-0547">Nucleotide-binding</keyword>
<evidence type="ECO:0000313" key="10">
    <source>
        <dbReference type="EMBL" id="TGY44137.1"/>
    </source>
</evidence>
<dbReference type="Gene3D" id="3.40.50.300">
    <property type="entry name" value="P-loop containing nucleotide triphosphate hydrolases"/>
    <property type="match status" value="1"/>
</dbReference>
<comment type="similarity">
    <text evidence="1 8">Belongs to the cytidylate kinase family. Type 1 subfamily.</text>
</comment>
<feature type="domain" description="Cytidylate kinase" evidence="9">
    <location>
        <begin position="5"/>
        <end position="213"/>
    </location>
</feature>
<keyword evidence="8" id="KW-0963">Cytoplasm</keyword>
<proteinExistence type="inferred from homology"/>
<name>A0A4S2DP02_9CLOT</name>
<feature type="binding site" evidence="8">
    <location>
        <begin position="9"/>
        <end position="17"/>
    </location>
    <ligand>
        <name>ATP</name>
        <dbReference type="ChEBI" id="CHEBI:30616"/>
    </ligand>
</feature>
<keyword evidence="5 8" id="KW-0067">ATP-binding</keyword>
<evidence type="ECO:0000256" key="1">
    <source>
        <dbReference type="ARBA" id="ARBA00009427"/>
    </source>
</evidence>
<dbReference type="GO" id="GO:0005829">
    <property type="term" value="C:cytosol"/>
    <property type="evidence" value="ECO:0007669"/>
    <property type="project" value="TreeGrafter"/>
</dbReference>
<dbReference type="CDD" id="cd02020">
    <property type="entry name" value="CMPK"/>
    <property type="match status" value="1"/>
</dbReference>
<dbReference type="PANTHER" id="PTHR21299">
    <property type="entry name" value="CYTIDYLATE KINASE/PANTOATE-BETA-ALANINE LIGASE"/>
    <property type="match status" value="1"/>
</dbReference>